<organism evidence="4 5">
    <name type="scientific">Zizania palustris</name>
    <name type="common">Northern wild rice</name>
    <dbReference type="NCBI Taxonomy" id="103762"/>
    <lineage>
        <taxon>Eukaryota</taxon>
        <taxon>Viridiplantae</taxon>
        <taxon>Streptophyta</taxon>
        <taxon>Embryophyta</taxon>
        <taxon>Tracheophyta</taxon>
        <taxon>Spermatophyta</taxon>
        <taxon>Magnoliopsida</taxon>
        <taxon>Liliopsida</taxon>
        <taxon>Poales</taxon>
        <taxon>Poaceae</taxon>
        <taxon>BOP clade</taxon>
        <taxon>Oryzoideae</taxon>
        <taxon>Oryzeae</taxon>
        <taxon>Zizaniinae</taxon>
        <taxon>Zizania</taxon>
    </lineage>
</organism>
<dbReference type="Pfam" id="PF08711">
    <property type="entry name" value="Med26"/>
    <property type="match status" value="1"/>
</dbReference>
<feature type="compositionally biased region" description="Polar residues" evidence="2">
    <location>
        <begin position="156"/>
        <end position="168"/>
    </location>
</feature>
<proteinExistence type="predicted"/>
<dbReference type="EMBL" id="JAAALK010000283">
    <property type="protein sequence ID" value="KAG8072162.1"/>
    <property type="molecule type" value="Genomic_DNA"/>
</dbReference>
<name>A0A8J5SM08_ZIZPA</name>
<dbReference type="AlphaFoldDB" id="A0A8J5SM08"/>
<dbReference type="PANTHER" id="PTHR47853:SF1">
    <property type="entry name" value="EXPRESSED PROTEIN"/>
    <property type="match status" value="1"/>
</dbReference>
<feature type="domain" description="TFIIS N-terminal" evidence="3">
    <location>
        <begin position="46"/>
        <end position="126"/>
    </location>
</feature>
<dbReference type="GO" id="GO:0005634">
    <property type="term" value="C:nucleus"/>
    <property type="evidence" value="ECO:0007669"/>
    <property type="project" value="UniProtKB-SubCell"/>
</dbReference>
<sequence>MAAEQGVLRRWNRFRHVFASIDGAIEAADPGICRKEFRDARFKILEMLRDATDDAVAEELCVVLDLDEVMIESLLTLKLVAEIPTMLLSSNDLANDIGALMKHESERVRSLATQIVCDWKASLKSAMTKLSQVLQLVESDEHAKIIEPSAAKKTAKTSVLSLPHNQHSAPPVLSGDRAKTAKMELSPKKVSVVVRSSRQEGLERPSSWLPTSIGRPTRRP</sequence>
<feature type="region of interest" description="Disordered" evidence="2">
    <location>
        <begin position="195"/>
        <end position="220"/>
    </location>
</feature>
<comment type="subcellular location">
    <subcellularLocation>
        <location evidence="1">Nucleus</location>
    </subcellularLocation>
</comment>
<evidence type="ECO:0000259" key="3">
    <source>
        <dbReference type="PROSITE" id="PS51319"/>
    </source>
</evidence>
<protein>
    <recommendedName>
        <fullName evidence="3">TFIIS N-terminal domain-containing protein</fullName>
    </recommendedName>
</protein>
<dbReference type="InterPro" id="IPR017923">
    <property type="entry name" value="TFIIS_N"/>
</dbReference>
<feature type="region of interest" description="Disordered" evidence="2">
    <location>
        <begin position="156"/>
        <end position="177"/>
    </location>
</feature>
<keyword evidence="5" id="KW-1185">Reference proteome</keyword>
<reference evidence="4" key="1">
    <citation type="journal article" date="2021" name="bioRxiv">
        <title>Whole Genome Assembly and Annotation of Northern Wild Rice, Zizania palustris L., Supports a Whole Genome Duplication in the Zizania Genus.</title>
        <authorList>
            <person name="Haas M."/>
            <person name="Kono T."/>
            <person name="Macchietto M."/>
            <person name="Millas R."/>
            <person name="McGilp L."/>
            <person name="Shao M."/>
            <person name="Duquette J."/>
            <person name="Hirsch C.N."/>
            <person name="Kimball J."/>
        </authorList>
    </citation>
    <scope>NUCLEOTIDE SEQUENCE</scope>
    <source>
        <tissue evidence="4">Fresh leaf tissue</tissue>
    </source>
</reference>
<reference evidence="4" key="2">
    <citation type="submission" date="2021-02" db="EMBL/GenBank/DDBJ databases">
        <authorList>
            <person name="Kimball J.A."/>
            <person name="Haas M.W."/>
            <person name="Macchietto M."/>
            <person name="Kono T."/>
            <person name="Duquette J."/>
            <person name="Shao M."/>
        </authorList>
    </citation>
    <scope>NUCLEOTIDE SEQUENCE</scope>
    <source>
        <tissue evidence="4">Fresh leaf tissue</tissue>
    </source>
</reference>
<evidence type="ECO:0000313" key="4">
    <source>
        <dbReference type="EMBL" id="KAG8072162.1"/>
    </source>
</evidence>
<dbReference type="PANTHER" id="PTHR47853">
    <property type="entry name" value="EXPRESSED PROTEIN"/>
    <property type="match status" value="1"/>
</dbReference>
<dbReference type="Proteomes" id="UP000729402">
    <property type="component" value="Unassembled WGS sequence"/>
</dbReference>
<evidence type="ECO:0000313" key="5">
    <source>
        <dbReference type="Proteomes" id="UP000729402"/>
    </source>
</evidence>
<evidence type="ECO:0000256" key="2">
    <source>
        <dbReference type="SAM" id="MobiDB-lite"/>
    </source>
</evidence>
<keyword evidence="1" id="KW-0539">Nucleus</keyword>
<evidence type="ECO:0000256" key="1">
    <source>
        <dbReference type="PROSITE-ProRule" id="PRU00649"/>
    </source>
</evidence>
<comment type="caution">
    <text evidence="4">The sequence shown here is derived from an EMBL/GenBank/DDBJ whole genome shotgun (WGS) entry which is preliminary data.</text>
</comment>
<dbReference type="OrthoDB" id="696629at2759"/>
<gene>
    <name evidence="4" type="ORF">GUJ93_ZPchr0006g40635</name>
</gene>
<dbReference type="PROSITE" id="PS51319">
    <property type="entry name" value="TFIIS_N"/>
    <property type="match status" value="1"/>
</dbReference>
<accession>A0A8J5SM08</accession>